<evidence type="ECO:0000313" key="2">
    <source>
        <dbReference type="EMBL" id="HIW94634.1"/>
    </source>
</evidence>
<dbReference type="SUPFAM" id="SSF53041">
    <property type="entry name" value="Resolvase-like"/>
    <property type="match status" value="1"/>
</dbReference>
<organism evidence="2 3">
    <name type="scientific">Candidatus Flavonifractor merdipullorum</name>
    <dbReference type="NCBI Taxonomy" id="2838590"/>
    <lineage>
        <taxon>Bacteria</taxon>
        <taxon>Bacillati</taxon>
        <taxon>Bacillota</taxon>
        <taxon>Clostridia</taxon>
        <taxon>Eubacteriales</taxon>
        <taxon>Oscillospiraceae</taxon>
        <taxon>Flavonifractor</taxon>
    </lineage>
</organism>
<protein>
    <submittedName>
        <fullName evidence="2">Recombinase family protein</fullName>
    </submittedName>
</protein>
<dbReference type="InterPro" id="IPR006119">
    <property type="entry name" value="Resolv_N"/>
</dbReference>
<proteinExistence type="predicted"/>
<dbReference type="Gene3D" id="3.40.50.1390">
    <property type="entry name" value="Resolvase, N-terminal catalytic domain"/>
    <property type="match status" value="1"/>
</dbReference>
<dbReference type="InterPro" id="IPR036162">
    <property type="entry name" value="Resolvase-like_N_sf"/>
</dbReference>
<evidence type="ECO:0000313" key="3">
    <source>
        <dbReference type="Proteomes" id="UP000824192"/>
    </source>
</evidence>
<reference evidence="2" key="2">
    <citation type="submission" date="2021-04" db="EMBL/GenBank/DDBJ databases">
        <authorList>
            <person name="Gilroy R."/>
        </authorList>
    </citation>
    <scope>NUCLEOTIDE SEQUENCE</scope>
    <source>
        <strain evidence="2">ChiGjej6B6-1540</strain>
    </source>
</reference>
<dbReference type="Pfam" id="PF07508">
    <property type="entry name" value="Recombinase"/>
    <property type="match status" value="1"/>
</dbReference>
<dbReference type="Pfam" id="PF00239">
    <property type="entry name" value="Resolvase"/>
    <property type="match status" value="1"/>
</dbReference>
<dbReference type="InterPro" id="IPR050639">
    <property type="entry name" value="SSR_resolvase"/>
</dbReference>
<name>A0A9D1UNS3_9FIRM</name>
<dbReference type="PANTHER" id="PTHR30461">
    <property type="entry name" value="DNA-INVERTASE FROM LAMBDOID PROPHAGE"/>
    <property type="match status" value="1"/>
</dbReference>
<dbReference type="InterPro" id="IPR011109">
    <property type="entry name" value="DNA_bind_recombinase_dom"/>
</dbReference>
<dbReference type="AlphaFoldDB" id="A0A9D1UNS3"/>
<dbReference type="InterPro" id="IPR038109">
    <property type="entry name" value="DNA_bind_recomb_sf"/>
</dbReference>
<reference evidence="2" key="1">
    <citation type="journal article" date="2021" name="PeerJ">
        <title>Extensive microbial diversity within the chicken gut microbiome revealed by metagenomics and culture.</title>
        <authorList>
            <person name="Gilroy R."/>
            <person name="Ravi A."/>
            <person name="Getino M."/>
            <person name="Pursley I."/>
            <person name="Horton D.L."/>
            <person name="Alikhan N.F."/>
            <person name="Baker D."/>
            <person name="Gharbi K."/>
            <person name="Hall N."/>
            <person name="Watson M."/>
            <person name="Adriaenssens E.M."/>
            <person name="Foster-Nyarko E."/>
            <person name="Jarju S."/>
            <person name="Secka A."/>
            <person name="Antonio M."/>
            <person name="Oren A."/>
            <person name="Chaudhuri R.R."/>
            <person name="La Ragione R."/>
            <person name="Hildebrand F."/>
            <person name="Pallen M.J."/>
        </authorList>
    </citation>
    <scope>NUCLEOTIDE SEQUENCE</scope>
    <source>
        <strain evidence="2">ChiGjej6B6-1540</strain>
    </source>
</reference>
<dbReference type="EMBL" id="DXGA01000192">
    <property type="protein sequence ID" value="HIW94634.1"/>
    <property type="molecule type" value="Genomic_DNA"/>
</dbReference>
<dbReference type="Proteomes" id="UP000824192">
    <property type="component" value="Unassembled WGS sequence"/>
</dbReference>
<dbReference type="Gene3D" id="3.90.1750.20">
    <property type="entry name" value="Putative Large Serine Recombinase, Chain B, Domain 2"/>
    <property type="match status" value="1"/>
</dbReference>
<gene>
    <name evidence="2" type="ORF">H9868_08885</name>
</gene>
<comment type="caution">
    <text evidence="2">The sequence shown here is derived from an EMBL/GenBank/DDBJ whole genome shotgun (WGS) entry which is preliminary data.</text>
</comment>
<dbReference type="GO" id="GO:0000150">
    <property type="term" value="F:DNA strand exchange activity"/>
    <property type="evidence" value="ECO:0007669"/>
    <property type="project" value="InterPro"/>
</dbReference>
<dbReference type="PROSITE" id="PS51737">
    <property type="entry name" value="RECOMBINASE_DNA_BIND"/>
    <property type="match status" value="1"/>
</dbReference>
<sequence>MRGSIIARYLRISDEDGREGGSIDAQRAVIDRHLDTLPELCGATRADYIDNGISGTHFRRPAFCRMVEDVRSGLVGCVAVKDLSRFGRDYLTVGDWVEQIFPFLGVRFLSVGDGLDSAAGQGAAGSLESALKALVHQSYSADLSRKIASARRTRARLGRPPVAFVPYGYRKVDGRVEADPETGAVVQWLFAQRAAGRSGASLARQLNLEGVPAPSQVKKRQGSSLFCPNHGGWTPATVGRILNDIRYTGAGRYRTGEGEVLEFSDGFPPLIGREDCCEGDKRGYKKGKQTGLQVRCGCCSYAVPRRTHREGASDYRCRRHWATGKAPCPTGCWNGEKLTKLWERLSRMLVRMVRRPDKVAQQALLSYRRGRILMPEPAPELPPALPCTVILGEGQRLTVRLPFRLS</sequence>
<dbReference type="SMART" id="SM00857">
    <property type="entry name" value="Resolvase"/>
    <property type="match status" value="1"/>
</dbReference>
<dbReference type="GO" id="GO:0003677">
    <property type="term" value="F:DNA binding"/>
    <property type="evidence" value="ECO:0007669"/>
    <property type="project" value="InterPro"/>
</dbReference>
<dbReference type="PANTHER" id="PTHR30461:SF23">
    <property type="entry name" value="DNA RECOMBINASE-RELATED"/>
    <property type="match status" value="1"/>
</dbReference>
<evidence type="ECO:0000259" key="1">
    <source>
        <dbReference type="PROSITE" id="PS51737"/>
    </source>
</evidence>
<feature type="domain" description="Recombinase" evidence="1">
    <location>
        <begin position="166"/>
        <end position="289"/>
    </location>
</feature>
<accession>A0A9D1UNS3</accession>